<dbReference type="GO" id="GO:0016787">
    <property type="term" value="F:hydrolase activity"/>
    <property type="evidence" value="ECO:0007669"/>
    <property type="project" value="UniProtKB-KW"/>
</dbReference>
<dbReference type="AlphaFoldDB" id="A0A1T5LIR4"/>
<keyword evidence="2" id="KW-1185">Reference proteome</keyword>
<gene>
    <name evidence="1" type="ORF">SAMN04324258_3501</name>
</gene>
<dbReference type="SUPFAM" id="SSF56784">
    <property type="entry name" value="HAD-like"/>
    <property type="match status" value="1"/>
</dbReference>
<name>A0A1T5LIR4_9MICO</name>
<dbReference type="InterPro" id="IPR006439">
    <property type="entry name" value="HAD-SF_hydro_IA"/>
</dbReference>
<sequence length="210" mass="23453">MTVRALMVDVDGVLVRRPDGRRWDADLLADLGIDPADLQDVFFRAHFDDVLAGRADLFERLDQVLPGLGPVTSQELVDYWFTHDATLDTVLLDDLAELRTRGIDLQLATVQEHHRARYLWHDLGLRGRFSAIHYAADIGHRKGEPEFYRAVETRTGMAPRSHCLIDDSPGNVETAREAGWHAVHWTPGLRLADALASLGDATARAGDPEE</sequence>
<dbReference type="Proteomes" id="UP000189777">
    <property type="component" value="Unassembled WGS sequence"/>
</dbReference>
<dbReference type="PANTHER" id="PTHR43611">
    <property type="entry name" value="ALPHA-D-GLUCOSE 1-PHOSPHATE PHOSPHATASE"/>
    <property type="match status" value="1"/>
</dbReference>
<evidence type="ECO:0000313" key="1">
    <source>
        <dbReference type="EMBL" id="SKC75870.1"/>
    </source>
</evidence>
<dbReference type="OrthoDB" id="9797415at2"/>
<dbReference type="RefSeq" id="WP_079575831.1">
    <property type="nucleotide sequence ID" value="NZ_FUZQ01000006.1"/>
</dbReference>
<organism evidence="1 2">
    <name type="scientific">Krasilnikoviella flava</name>
    <dbReference type="NCBI Taxonomy" id="526729"/>
    <lineage>
        <taxon>Bacteria</taxon>
        <taxon>Bacillati</taxon>
        <taxon>Actinomycetota</taxon>
        <taxon>Actinomycetes</taxon>
        <taxon>Micrococcales</taxon>
        <taxon>Promicromonosporaceae</taxon>
        <taxon>Krasilnikoviella</taxon>
    </lineage>
</organism>
<dbReference type="STRING" id="526729.SAMN04324258_3501"/>
<dbReference type="InterPro" id="IPR023214">
    <property type="entry name" value="HAD_sf"/>
</dbReference>
<evidence type="ECO:0000313" key="2">
    <source>
        <dbReference type="Proteomes" id="UP000189777"/>
    </source>
</evidence>
<proteinExistence type="predicted"/>
<dbReference type="NCBIfam" id="TIGR01509">
    <property type="entry name" value="HAD-SF-IA-v3"/>
    <property type="match status" value="1"/>
</dbReference>
<dbReference type="PANTHER" id="PTHR43611:SF3">
    <property type="entry name" value="FLAVIN MONONUCLEOTIDE HYDROLASE 1, CHLOROPLATIC"/>
    <property type="match status" value="1"/>
</dbReference>
<dbReference type="Pfam" id="PF00702">
    <property type="entry name" value="Hydrolase"/>
    <property type="match status" value="1"/>
</dbReference>
<dbReference type="EMBL" id="FUZQ01000006">
    <property type="protein sequence ID" value="SKC75870.1"/>
    <property type="molecule type" value="Genomic_DNA"/>
</dbReference>
<dbReference type="InterPro" id="IPR036412">
    <property type="entry name" value="HAD-like_sf"/>
</dbReference>
<protein>
    <submittedName>
        <fullName evidence="1">Putative hydrolase of the HAD superfamily</fullName>
    </submittedName>
</protein>
<dbReference type="SFLD" id="SFLDS00003">
    <property type="entry name" value="Haloacid_Dehalogenase"/>
    <property type="match status" value="1"/>
</dbReference>
<keyword evidence="1" id="KW-0378">Hydrolase</keyword>
<accession>A0A1T5LIR4</accession>
<dbReference type="Gene3D" id="3.40.50.1000">
    <property type="entry name" value="HAD superfamily/HAD-like"/>
    <property type="match status" value="1"/>
</dbReference>
<reference evidence="1 2" key="1">
    <citation type="submission" date="2017-02" db="EMBL/GenBank/DDBJ databases">
        <authorList>
            <person name="Peterson S.W."/>
        </authorList>
    </citation>
    <scope>NUCLEOTIDE SEQUENCE [LARGE SCALE GENOMIC DNA]</scope>
    <source>
        <strain evidence="1 2">DSM 21481</strain>
    </source>
</reference>
<dbReference type="SFLD" id="SFLDG01129">
    <property type="entry name" value="C1.5:_HAD__Beta-PGM__Phosphata"/>
    <property type="match status" value="1"/>
</dbReference>